<evidence type="ECO:0000313" key="2">
    <source>
        <dbReference type="Proteomes" id="UP000694044"/>
    </source>
</evidence>
<keyword evidence="2" id="KW-1185">Reference proteome</keyword>
<dbReference type="EMBL" id="JAGDFM010000091">
    <property type="protein sequence ID" value="KAG7386848.1"/>
    <property type="molecule type" value="Genomic_DNA"/>
</dbReference>
<reference evidence="1" key="1">
    <citation type="submission" date="2021-02" db="EMBL/GenBank/DDBJ databases">
        <authorList>
            <person name="Palmer J.M."/>
        </authorList>
    </citation>
    <scope>NUCLEOTIDE SEQUENCE</scope>
    <source>
        <strain evidence="1">SCRP734</strain>
    </source>
</reference>
<name>A0A8T1W2R4_9STRA</name>
<comment type="caution">
    <text evidence="1">The sequence shown here is derived from an EMBL/GenBank/DDBJ whole genome shotgun (WGS) entry which is preliminary data.</text>
</comment>
<protein>
    <submittedName>
        <fullName evidence="1">Uncharacterized protein</fullName>
    </submittedName>
</protein>
<dbReference type="AlphaFoldDB" id="A0A8T1W2R4"/>
<dbReference type="Proteomes" id="UP000694044">
    <property type="component" value="Unassembled WGS sequence"/>
</dbReference>
<accession>A0A8T1W2R4</accession>
<dbReference type="OrthoDB" id="107453at2759"/>
<gene>
    <name evidence="1" type="ORF">PHYPSEUDO_015158</name>
</gene>
<evidence type="ECO:0000313" key="1">
    <source>
        <dbReference type="EMBL" id="KAG7386848.1"/>
    </source>
</evidence>
<proteinExistence type="predicted"/>
<organism evidence="1 2">
    <name type="scientific">Phytophthora pseudosyringae</name>
    <dbReference type="NCBI Taxonomy" id="221518"/>
    <lineage>
        <taxon>Eukaryota</taxon>
        <taxon>Sar</taxon>
        <taxon>Stramenopiles</taxon>
        <taxon>Oomycota</taxon>
        <taxon>Peronosporomycetes</taxon>
        <taxon>Peronosporales</taxon>
        <taxon>Peronosporaceae</taxon>
        <taxon>Phytophthora</taxon>
    </lineage>
</organism>
<sequence length="232" mass="26513">MAGMNVRSWFSRVFGDCLKGRRNDEAYVDWVHCVDKEGTSRMALTPVPSIDISPVRLQPCAAATGDETRGQEDPVRWTETNRLVNAAAAWQIRRVMPIEAATLDEAELDQMTTPELAWRFKTAPILMVLRADNETLRQLPLELLASESFARLTLLERRAIHNVLAHRPDGWSEVHLSLYAERERELTVAANEEASGLWAYDGSGRWVYDSFYMVELPFAYSAYAQEPRDWHE</sequence>